<evidence type="ECO:0000313" key="2">
    <source>
        <dbReference type="EMBL" id="GAA0969468.1"/>
    </source>
</evidence>
<sequence length="68" mass="7154">MIRIGRFPARTKPPIFAPIVPARPPLTAHPSPRRSVTARSNARCARNPVPGARRNEAASAGSCNAAVA</sequence>
<feature type="compositionally biased region" description="Low complexity" evidence="1">
    <location>
        <begin position="57"/>
        <end position="68"/>
    </location>
</feature>
<gene>
    <name evidence="2" type="ORF">GCM10009550_76170</name>
</gene>
<reference evidence="3" key="1">
    <citation type="journal article" date="2019" name="Int. J. Syst. Evol. Microbiol.">
        <title>The Global Catalogue of Microorganisms (GCM) 10K type strain sequencing project: providing services to taxonomists for standard genome sequencing and annotation.</title>
        <authorList>
            <consortium name="The Broad Institute Genomics Platform"/>
            <consortium name="The Broad Institute Genome Sequencing Center for Infectious Disease"/>
            <person name="Wu L."/>
            <person name="Ma J."/>
        </authorList>
    </citation>
    <scope>NUCLEOTIDE SEQUENCE [LARGE SCALE GENOMIC DNA]</scope>
    <source>
        <strain evidence="3">JCM 10696</strain>
    </source>
</reference>
<dbReference type="EMBL" id="BAAAHH010000065">
    <property type="protein sequence ID" value="GAA0969468.1"/>
    <property type="molecule type" value="Genomic_DNA"/>
</dbReference>
<dbReference type="Proteomes" id="UP001500665">
    <property type="component" value="Unassembled WGS sequence"/>
</dbReference>
<keyword evidence="3" id="KW-1185">Reference proteome</keyword>
<comment type="caution">
    <text evidence="2">The sequence shown here is derived from an EMBL/GenBank/DDBJ whole genome shotgun (WGS) entry which is preliminary data.</text>
</comment>
<organism evidence="2 3">
    <name type="scientific">Actinocorallia libanotica</name>
    <dbReference type="NCBI Taxonomy" id="46162"/>
    <lineage>
        <taxon>Bacteria</taxon>
        <taxon>Bacillati</taxon>
        <taxon>Actinomycetota</taxon>
        <taxon>Actinomycetes</taxon>
        <taxon>Streptosporangiales</taxon>
        <taxon>Thermomonosporaceae</taxon>
        <taxon>Actinocorallia</taxon>
    </lineage>
</organism>
<evidence type="ECO:0000313" key="3">
    <source>
        <dbReference type="Proteomes" id="UP001500665"/>
    </source>
</evidence>
<protein>
    <submittedName>
        <fullName evidence="2">Uncharacterized protein</fullName>
    </submittedName>
</protein>
<name>A0ABP4CKW5_9ACTN</name>
<proteinExistence type="predicted"/>
<feature type="region of interest" description="Disordered" evidence="1">
    <location>
        <begin position="13"/>
        <end position="68"/>
    </location>
</feature>
<evidence type="ECO:0000256" key="1">
    <source>
        <dbReference type="SAM" id="MobiDB-lite"/>
    </source>
</evidence>
<accession>A0ABP4CKW5</accession>